<evidence type="ECO:0000313" key="1">
    <source>
        <dbReference type="EMBL" id="KAI4385558.1"/>
    </source>
</evidence>
<reference evidence="2" key="1">
    <citation type="journal article" date="2023" name="Front. Plant Sci.">
        <title>Chromosomal-level genome assembly of Melastoma candidum provides insights into trichome evolution.</title>
        <authorList>
            <person name="Zhong Y."/>
            <person name="Wu W."/>
            <person name="Sun C."/>
            <person name="Zou P."/>
            <person name="Liu Y."/>
            <person name="Dai S."/>
            <person name="Zhou R."/>
        </authorList>
    </citation>
    <scope>NUCLEOTIDE SEQUENCE [LARGE SCALE GENOMIC DNA]</scope>
</reference>
<protein>
    <submittedName>
        <fullName evidence="1">Uncharacterized protein</fullName>
    </submittedName>
</protein>
<evidence type="ECO:0000313" key="2">
    <source>
        <dbReference type="Proteomes" id="UP001057402"/>
    </source>
</evidence>
<accession>A0ACB9S2N5</accession>
<keyword evidence="2" id="KW-1185">Reference proteome</keyword>
<organism evidence="1 2">
    <name type="scientific">Melastoma candidum</name>
    <dbReference type="NCBI Taxonomy" id="119954"/>
    <lineage>
        <taxon>Eukaryota</taxon>
        <taxon>Viridiplantae</taxon>
        <taxon>Streptophyta</taxon>
        <taxon>Embryophyta</taxon>
        <taxon>Tracheophyta</taxon>
        <taxon>Spermatophyta</taxon>
        <taxon>Magnoliopsida</taxon>
        <taxon>eudicotyledons</taxon>
        <taxon>Gunneridae</taxon>
        <taxon>Pentapetalae</taxon>
        <taxon>rosids</taxon>
        <taxon>malvids</taxon>
        <taxon>Myrtales</taxon>
        <taxon>Melastomataceae</taxon>
        <taxon>Melastomatoideae</taxon>
        <taxon>Melastomateae</taxon>
        <taxon>Melastoma</taxon>
    </lineage>
</organism>
<dbReference type="EMBL" id="CM042881">
    <property type="protein sequence ID" value="KAI4385558.1"/>
    <property type="molecule type" value="Genomic_DNA"/>
</dbReference>
<comment type="caution">
    <text evidence="1">The sequence shown here is derived from an EMBL/GenBank/DDBJ whole genome shotgun (WGS) entry which is preliminary data.</text>
</comment>
<dbReference type="Proteomes" id="UP001057402">
    <property type="component" value="Chromosome 2"/>
</dbReference>
<sequence length="90" mass="9767">MESILTEHSSNSFGGLKFGLRSVSIPANLDFVNGFNLESGFGDPSRDAETAPGSGVNLHEVESPEESDTSNSIFKCIDEILMEEDLEEKN</sequence>
<name>A0ACB9S2N5_9MYRT</name>
<proteinExistence type="predicted"/>
<gene>
    <name evidence="1" type="ORF">MLD38_003571</name>
</gene>